<dbReference type="EMBL" id="KJ489402">
    <property type="protein sequence ID" value="AIF72121.1"/>
    <property type="molecule type" value="Genomic_DNA"/>
</dbReference>
<reference evidence="2" key="1">
    <citation type="submission" date="2014-09" db="EMBL/GenBank/DDBJ databases">
        <title>Genomic characterization and comparison of seven Myoviridae bacteriophage infecting Bacillus thuringiensis.</title>
        <authorList>
            <person name="Sauder A.B."/>
            <person name="McKenzie Q.R."/>
            <person name="Temple L.M."/>
            <person name="Alexis B.K."/>
            <person name="Al-Atrache Z."/>
            <person name="Lewis L.O."/>
            <person name="Loesser-Casey K.E."/>
            <person name="Mitchell K.J."/>
        </authorList>
    </citation>
    <scope>NUCLEOTIDE SEQUENCE [LARGE SCALE GENOMIC DNA]</scope>
</reference>
<protein>
    <submittedName>
        <fullName evidence="1">Uncharacterized protein</fullName>
    </submittedName>
</protein>
<dbReference type="Proteomes" id="UP000028561">
    <property type="component" value="Segment"/>
</dbReference>
<evidence type="ECO:0000313" key="2">
    <source>
        <dbReference type="Proteomes" id="UP000028561"/>
    </source>
</evidence>
<evidence type="ECO:0000313" key="1">
    <source>
        <dbReference type="EMBL" id="AIF72121.1"/>
    </source>
</evidence>
<sequence>MTTVVHRRSGIKRGKPFRGIDVLAEMKFKWVATREADYAYRIISGKMLRKEIPKDGLGFDRKGAFKVDTPLNFFLENEFYEYV</sequence>
<dbReference type="KEGG" id="vg:20283232"/>
<dbReference type="GeneID" id="20283232"/>
<reference evidence="1 2" key="2">
    <citation type="journal article" date="2016" name="Virology (Lond)">
        <title>Genomic characterization and comparison of seven Myoviridae bacteriophage infecting Bacillus thuringiensis.</title>
        <authorList>
            <person name="Sauder A.B."/>
            <person name="Quinn M.R."/>
            <person name="Brouillette A."/>
            <person name="Caruso S."/>
            <person name="Cresawn S."/>
            <person name="Erill I."/>
            <person name="Lewis L."/>
            <person name="Loesser-Casey K."/>
            <person name="Pate M."/>
            <person name="Scott C."/>
            <person name="Stockwell S."/>
            <person name="Temple L."/>
        </authorList>
    </citation>
    <scope>NUCLEOTIDE SEQUENCE [LARGE SCALE GENOMIC DNA]</scope>
</reference>
<organism evidence="1 2">
    <name type="scientific">Bacillus phage Riley</name>
    <dbReference type="NCBI Taxonomy" id="1486662"/>
    <lineage>
        <taxon>Viruses</taxon>
        <taxon>Duplodnaviria</taxon>
        <taxon>Heunggongvirae</taxon>
        <taxon>Uroviricota</taxon>
        <taxon>Caudoviricetes</taxon>
        <taxon>Herelleviridae</taxon>
        <taxon>Bastillevirinae</taxon>
        <taxon>Bequatrovirus</taxon>
        <taxon>Bequatrovirus riley</taxon>
    </lineage>
</organism>
<name>A0A075M4U0_9CAUD</name>
<dbReference type="RefSeq" id="YP_009056010.1">
    <property type="nucleotide sequence ID" value="NC_024788.1"/>
</dbReference>
<accession>A0A075M4U0</accession>
<proteinExistence type="predicted"/>
<keyword evidence="2" id="KW-1185">Reference proteome</keyword>